<dbReference type="GO" id="GO:0005881">
    <property type="term" value="C:cytoplasmic microtubule"/>
    <property type="evidence" value="ECO:0007669"/>
    <property type="project" value="TreeGrafter"/>
</dbReference>
<dbReference type="GO" id="GO:0030496">
    <property type="term" value="C:midbody"/>
    <property type="evidence" value="ECO:0007669"/>
    <property type="project" value="TreeGrafter"/>
</dbReference>
<dbReference type="GO" id="GO:0051256">
    <property type="term" value="P:mitotic spindle midzone assembly"/>
    <property type="evidence" value="ECO:0007669"/>
    <property type="project" value="TreeGrafter"/>
</dbReference>
<feature type="compositionally biased region" description="Basic and acidic residues" evidence="1">
    <location>
        <begin position="649"/>
        <end position="662"/>
    </location>
</feature>
<dbReference type="RefSeq" id="XP_002429078.1">
    <property type="nucleotide sequence ID" value="XM_002429033.1"/>
</dbReference>
<reference evidence="4" key="3">
    <citation type="submission" date="2021-02" db="UniProtKB">
        <authorList>
            <consortium name="EnsemblMetazoa"/>
        </authorList>
    </citation>
    <scope>IDENTIFICATION</scope>
    <source>
        <strain evidence="4">USDA</strain>
    </source>
</reference>
<protein>
    <recommendedName>
        <fullName evidence="2">DUF4776 domain-containing protein</fullName>
    </recommendedName>
</protein>
<dbReference type="PANTHER" id="PTHR21831">
    <property type="entry name" value="MICROTUBULE-ASSOCIATED PROTEIN 10"/>
    <property type="match status" value="1"/>
</dbReference>
<dbReference type="InterPro" id="IPR039302">
    <property type="entry name" value="MAP10"/>
</dbReference>
<feature type="region of interest" description="Disordered" evidence="1">
    <location>
        <begin position="265"/>
        <end position="358"/>
    </location>
</feature>
<dbReference type="InterPro" id="IPR031949">
    <property type="entry name" value="DUF4776"/>
</dbReference>
<feature type="region of interest" description="Disordered" evidence="1">
    <location>
        <begin position="530"/>
        <end position="711"/>
    </location>
</feature>
<feature type="compositionally biased region" description="Basic residues" evidence="1">
    <location>
        <begin position="532"/>
        <end position="541"/>
    </location>
</feature>
<gene>
    <name evidence="4" type="primary">8234457</name>
    <name evidence="3" type="ORF">Phum_PHUM419680</name>
</gene>
<proteinExistence type="predicted"/>
<dbReference type="eggNOG" id="ENOG502T93U">
    <property type="taxonomic scope" value="Eukaryota"/>
</dbReference>
<dbReference type="VEuPathDB" id="VectorBase:PHUM419680"/>
<dbReference type="EMBL" id="DS235751">
    <property type="protein sequence ID" value="EEB16340.1"/>
    <property type="molecule type" value="Genomic_DNA"/>
</dbReference>
<evidence type="ECO:0000256" key="1">
    <source>
        <dbReference type="SAM" id="MobiDB-lite"/>
    </source>
</evidence>
<dbReference type="PANTHER" id="PTHR21831:SF2">
    <property type="entry name" value="MICROTUBULE-ASSOCIATED PROTEIN 10"/>
    <property type="match status" value="1"/>
</dbReference>
<dbReference type="CTD" id="8234457"/>
<dbReference type="GO" id="GO:0031122">
    <property type="term" value="P:cytoplasmic microtubule organization"/>
    <property type="evidence" value="ECO:0007669"/>
    <property type="project" value="TreeGrafter"/>
</dbReference>
<dbReference type="EMBL" id="AAZO01005141">
    <property type="status" value="NOT_ANNOTATED_CDS"/>
    <property type="molecule type" value="Genomic_DNA"/>
</dbReference>
<evidence type="ECO:0000259" key="2">
    <source>
        <dbReference type="Pfam" id="PF16003"/>
    </source>
</evidence>
<evidence type="ECO:0000313" key="4">
    <source>
        <dbReference type="EnsemblMetazoa" id="PHUM419680-PA"/>
    </source>
</evidence>
<dbReference type="KEGG" id="phu:Phum_PHUM419680"/>
<feature type="compositionally biased region" description="Basic and acidic residues" evidence="1">
    <location>
        <begin position="320"/>
        <end position="342"/>
    </location>
</feature>
<dbReference type="AlphaFoldDB" id="E0VSI4"/>
<dbReference type="Pfam" id="PF16003">
    <property type="entry name" value="DUF4776"/>
    <property type="match status" value="1"/>
</dbReference>
<evidence type="ECO:0000313" key="5">
    <source>
        <dbReference type="Proteomes" id="UP000009046"/>
    </source>
</evidence>
<dbReference type="HOGENOM" id="CLU_354635_0_0_1"/>
<evidence type="ECO:0000313" key="3">
    <source>
        <dbReference type="EMBL" id="EEB16340.1"/>
    </source>
</evidence>
<dbReference type="STRING" id="121224.E0VSI4"/>
<feature type="region of interest" description="Disordered" evidence="1">
    <location>
        <begin position="497"/>
        <end position="517"/>
    </location>
</feature>
<dbReference type="GO" id="GO:1990023">
    <property type="term" value="C:mitotic spindle midzone"/>
    <property type="evidence" value="ECO:0007669"/>
    <property type="project" value="TreeGrafter"/>
</dbReference>
<dbReference type="InParanoid" id="E0VSI4"/>
<feature type="compositionally biased region" description="Basic and acidic residues" evidence="1">
    <location>
        <begin position="561"/>
        <end position="576"/>
    </location>
</feature>
<reference evidence="3" key="1">
    <citation type="submission" date="2007-04" db="EMBL/GenBank/DDBJ databases">
        <title>Annotation of Pediculus humanus corporis strain USDA.</title>
        <authorList>
            <person name="Kirkness E."/>
            <person name="Hannick L."/>
            <person name="Hass B."/>
            <person name="Bruggner R."/>
            <person name="Lawson D."/>
            <person name="Bidwell S."/>
            <person name="Joardar V."/>
            <person name="Caler E."/>
            <person name="Walenz B."/>
            <person name="Inman J."/>
            <person name="Schobel S."/>
            <person name="Galinsky K."/>
            <person name="Amedeo P."/>
            <person name="Strausberg R."/>
        </authorList>
    </citation>
    <scope>NUCLEOTIDE SEQUENCE</scope>
    <source>
        <strain evidence="3">USDA</strain>
    </source>
</reference>
<accession>E0VSI4</accession>
<dbReference type="GO" id="GO:0005813">
    <property type="term" value="C:centrosome"/>
    <property type="evidence" value="ECO:0007669"/>
    <property type="project" value="TreeGrafter"/>
</dbReference>
<dbReference type="Pfam" id="PF14924">
    <property type="entry name" value="MAP10_N"/>
    <property type="match status" value="1"/>
</dbReference>
<sequence length="792" mass="89985">MANYEQLFLLEVLVDRVRLLKTALEAFAPECEDEPDTPVRVRVKFSDFPCFEITQDLAPPSKEKKECDFLTTPIVFSSGKSCMFPMDPEQLFQDLIKYPMAVTVFKKRAENPLPEIIGDYMSKIIKRAAEWALEEPLSEMIQDTFPLRNMQDQDVGTINMLIRLTCFGKTIITKFQIADNKKSFLFKNAKTQDYEFKCKKCMPGQPINRPRAFQFSEEEEEGEEEGKIWEQEYGGDENRMPPCLDKEQMTDYYQDPCNDYKSQPRKTFQQGPGFQKHEFQGPGFTANMQIGYPEDCQDNLKKPYESGNVGPSESQSVTIVKKEPESHKTKSRGKSADHKKINVENGVKLPSQKRKKKTKFHVPQEVVYPGVILGHKYCVSQGPPVPAKNGWAWKTTVPAGMKWEDVRGWRPGAYLKQTWATIKAVEELKKLGKKRKIKRKPLPPDNRKTTVHIHRIKGIYHVTMNPVKGPDDKEDPEPVVYTLERPEDGSDASEIELDLTVPDPPYPPPPKLKHQAQQFCEEDLPLIQPKKVFIKKKKKKEKIATRVVTSKKKKPGSAKSGKSDKSGKSGKSDKSGKSGKSGKPSAKEKQSSLKGKGKVAPGKDSSGKKAPAKSTPTKKGGKETATKGGKAQPPKPATPQYKKKKGKKKKDDEDDKRSKDWEPGDIPPEILEIIELSRERRGLPPPKVNPKTKRRKSSELVPLPDKIEGRPPTLHVHRHKGSYHITMYPVVKPGEEYKDIKQPLKFTINRPELDEEFDSESDLEFEFEIPEPDTAIQMSIFFFKTRLSLIKP</sequence>
<dbReference type="GO" id="GO:0097431">
    <property type="term" value="C:mitotic spindle pole"/>
    <property type="evidence" value="ECO:0007669"/>
    <property type="project" value="TreeGrafter"/>
</dbReference>
<dbReference type="Proteomes" id="UP000009046">
    <property type="component" value="Unassembled WGS sequence"/>
</dbReference>
<organism>
    <name type="scientific">Pediculus humanus subsp. corporis</name>
    <name type="common">Body louse</name>
    <dbReference type="NCBI Taxonomy" id="121224"/>
    <lineage>
        <taxon>Eukaryota</taxon>
        <taxon>Metazoa</taxon>
        <taxon>Ecdysozoa</taxon>
        <taxon>Arthropoda</taxon>
        <taxon>Hexapoda</taxon>
        <taxon>Insecta</taxon>
        <taxon>Pterygota</taxon>
        <taxon>Neoptera</taxon>
        <taxon>Paraneoptera</taxon>
        <taxon>Psocodea</taxon>
        <taxon>Troctomorpha</taxon>
        <taxon>Phthiraptera</taxon>
        <taxon>Anoplura</taxon>
        <taxon>Pediculidae</taxon>
        <taxon>Pediculus</taxon>
    </lineage>
</organism>
<dbReference type="OrthoDB" id="7682862at2759"/>
<feature type="compositionally biased region" description="Low complexity" evidence="1">
    <location>
        <begin position="608"/>
        <end position="618"/>
    </location>
</feature>
<dbReference type="GO" id="GO:0008017">
    <property type="term" value="F:microtubule binding"/>
    <property type="evidence" value="ECO:0007669"/>
    <property type="project" value="InterPro"/>
</dbReference>
<keyword evidence="5" id="KW-1185">Reference proteome</keyword>
<dbReference type="GO" id="GO:0032467">
    <property type="term" value="P:positive regulation of cytokinesis"/>
    <property type="evidence" value="ECO:0007669"/>
    <property type="project" value="TreeGrafter"/>
</dbReference>
<name>E0VSI4_PEDHC</name>
<reference evidence="3" key="2">
    <citation type="submission" date="2007-04" db="EMBL/GenBank/DDBJ databases">
        <title>The genome of the human body louse.</title>
        <authorList>
            <consortium name="The Human Body Louse Genome Consortium"/>
            <person name="Kirkness E."/>
            <person name="Walenz B."/>
            <person name="Hass B."/>
            <person name="Bruggner R."/>
            <person name="Strausberg R."/>
        </authorList>
    </citation>
    <scope>NUCLEOTIDE SEQUENCE</scope>
    <source>
        <strain evidence="3">USDA</strain>
    </source>
</reference>
<feature type="domain" description="DUF4776" evidence="2">
    <location>
        <begin position="324"/>
        <end position="471"/>
    </location>
</feature>
<dbReference type="EnsemblMetazoa" id="PHUM419680-RA">
    <property type="protein sequence ID" value="PHUM419680-PA"/>
    <property type="gene ID" value="PHUM419680"/>
</dbReference>
<feature type="compositionally biased region" description="Polar residues" evidence="1">
    <location>
        <begin position="309"/>
        <end position="318"/>
    </location>
</feature>
<dbReference type="GeneID" id="8234457"/>